<reference evidence="2 3" key="1">
    <citation type="submission" date="2014-07" db="EMBL/GenBank/DDBJ databases">
        <title>Draft Genome Sequences of Environmental Pseudomonas syringae strains.</title>
        <authorList>
            <person name="Baltrus D.A."/>
            <person name="Berge O."/>
            <person name="Morris C."/>
        </authorList>
    </citation>
    <scope>NUCLEOTIDE SEQUENCE [LARGE SCALE GENOMIC DNA]</scope>
    <source>
        <strain evidence="2 3">CEB003</strain>
    </source>
</reference>
<dbReference type="SUPFAM" id="SSF54909">
    <property type="entry name" value="Dimeric alpha+beta barrel"/>
    <property type="match status" value="1"/>
</dbReference>
<dbReference type="Gene3D" id="3.30.70.100">
    <property type="match status" value="1"/>
</dbReference>
<evidence type="ECO:0000313" key="3">
    <source>
        <dbReference type="Proteomes" id="UP000028643"/>
    </source>
</evidence>
<sequence>MPQSTSVSHLVFARARIGQSDQLGARLDNLIAPSLNAPGCLEFALRHSARDPDLWLVSGSWTDEQAMNAWFNTPHLQVFSEIVQELIVSSLDFHTFATDDGADANVQQMLRAI</sequence>
<dbReference type="InterPro" id="IPR007138">
    <property type="entry name" value="ABM_dom"/>
</dbReference>
<dbReference type="GO" id="GO:0004497">
    <property type="term" value="F:monooxygenase activity"/>
    <property type="evidence" value="ECO:0007669"/>
    <property type="project" value="UniProtKB-KW"/>
</dbReference>
<proteinExistence type="predicted"/>
<dbReference type="PANTHER" id="PTHR33336">
    <property type="entry name" value="QUINOL MONOOXYGENASE YGIN-RELATED"/>
    <property type="match status" value="1"/>
</dbReference>
<keyword evidence="2" id="KW-0503">Monooxygenase</keyword>
<dbReference type="RefSeq" id="WP_020293067.1">
    <property type="nucleotide sequence ID" value="NZ_JPQT01000133.1"/>
</dbReference>
<dbReference type="GO" id="GO:0005829">
    <property type="term" value="C:cytosol"/>
    <property type="evidence" value="ECO:0007669"/>
    <property type="project" value="TreeGrafter"/>
</dbReference>
<dbReference type="InterPro" id="IPR011008">
    <property type="entry name" value="Dimeric_a/b-barrel"/>
</dbReference>
<dbReference type="Pfam" id="PF03992">
    <property type="entry name" value="ABM"/>
    <property type="match status" value="1"/>
</dbReference>
<dbReference type="Proteomes" id="UP000028643">
    <property type="component" value="Unassembled WGS sequence"/>
</dbReference>
<dbReference type="PATRIC" id="fig|317.174.peg.5046"/>
<dbReference type="PANTHER" id="PTHR33336:SF3">
    <property type="entry name" value="ABM DOMAIN-CONTAINING PROTEIN"/>
    <property type="match status" value="1"/>
</dbReference>
<evidence type="ECO:0000259" key="1">
    <source>
        <dbReference type="PROSITE" id="PS51725"/>
    </source>
</evidence>
<dbReference type="EMBL" id="JPQT01000133">
    <property type="protein sequence ID" value="KFE46726.1"/>
    <property type="molecule type" value="Genomic_DNA"/>
</dbReference>
<evidence type="ECO:0000313" key="2">
    <source>
        <dbReference type="EMBL" id="KFE46726.1"/>
    </source>
</evidence>
<organism evidence="2 3">
    <name type="scientific">Pseudomonas syringae</name>
    <dbReference type="NCBI Taxonomy" id="317"/>
    <lineage>
        <taxon>Bacteria</taxon>
        <taxon>Pseudomonadati</taxon>
        <taxon>Pseudomonadota</taxon>
        <taxon>Gammaproteobacteria</taxon>
        <taxon>Pseudomonadales</taxon>
        <taxon>Pseudomonadaceae</taxon>
        <taxon>Pseudomonas</taxon>
    </lineage>
</organism>
<feature type="domain" description="ABM" evidence="1">
    <location>
        <begin position="7"/>
        <end position="96"/>
    </location>
</feature>
<accession>A0A085UU63</accession>
<name>A0A085UU63_PSESX</name>
<comment type="caution">
    <text evidence="2">The sequence shown here is derived from an EMBL/GenBank/DDBJ whole genome shotgun (WGS) entry which is preliminary data.</text>
</comment>
<dbReference type="InterPro" id="IPR050744">
    <property type="entry name" value="AI-2_Isomerase_LsrG"/>
</dbReference>
<keyword evidence="2" id="KW-0560">Oxidoreductase</keyword>
<gene>
    <name evidence="2" type="ORF">IV02_24670</name>
</gene>
<protein>
    <submittedName>
        <fullName evidence="2">Antibiotic biosynthesis monooxygenase</fullName>
    </submittedName>
</protein>
<dbReference type="AlphaFoldDB" id="A0A085UU63"/>
<dbReference type="PROSITE" id="PS51725">
    <property type="entry name" value="ABM"/>
    <property type="match status" value="1"/>
</dbReference>